<feature type="transmembrane region" description="Helical" evidence="2">
    <location>
        <begin position="337"/>
        <end position="359"/>
    </location>
</feature>
<dbReference type="SUPFAM" id="SSF90112">
    <property type="entry name" value="Neurotransmitter-gated ion-channel transmembrane pore"/>
    <property type="match status" value="1"/>
</dbReference>
<evidence type="ECO:0000313" key="3">
    <source>
        <dbReference type="EMBL" id="KAK3285939.1"/>
    </source>
</evidence>
<dbReference type="InterPro" id="IPR036734">
    <property type="entry name" value="Neur_chan_lig-bd_sf"/>
</dbReference>
<gene>
    <name evidence="3" type="ORF">CYMTET_6481</name>
</gene>
<dbReference type="EMBL" id="LGRX02001558">
    <property type="protein sequence ID" value="KAK3285939.1"/>
    <property type="molecule type" value="Genomic_DNA"/>
</dbReference>
<comment type="subcellular location">
    <subcellularLocation>
        <location evidence="1">Membrane</location>
        <topology evidence="1">Multi-pass membrane protein</topology>
    </subcellularLocation>
</comment>
<evidence type="ECO:0000256" key="1">
    <source>
        <dbReference type="ARBA" id="ARBA00004141"/>
    </source>
</evidence>
<name>A0AAE0GX16_9CHLO</name>
<dbReference type="Proteomes" id="UP001190700">
    <property type="component" value="Unassembled WGS sequence"/>
</dbReference>
<dbReference type="InterPro" id="IPR036719">
    <property type="entry name" value="Neuro-gated_channel_TM_sf"/>
</dbReference>
<sequence length="452" mass="52627">MSFAAEGSHGSWCAANELVVMHKNDFMESDPTKQFFDRWAATSVGDTERHHLASSLAVMSHDFSKRGGWNEMPKVIFVTIHITNIKELDQITGQVEAAGSIHWRWFDERFAHLSQGETVEPEFMNPAGFIVWSPNANGLELNRFPVTHRKFPHHQPGECYTHATWNTTWSNVLGLKSFPFDMQQLRFSLMFSDGAFPNSPFHEYIFVPDYQYNPSLLSRRSHEWQWYISKPTMQGWSVHEPKLLFMVESGGEYEGPSKICVELRYVIKRNSRYYVTSFMGISFFTGLLTLTAYALKPTDIAERLGIVLTLLLTIQAIKFVMQTELPKVADLTVLDKYFWFCIVFLTMMCLLIAVLPHFYMEFPTSDIYKAPEDLTGDRRETFRQLVTMDRRVFHVSLFVFLIVHIELWLQVWYVNSKMNLGETLCQDDPEVDNIQVWVVDLLSLLFFKRKRN</sequence>
<dbReference type="Gene3D" id="2.70.170.10">
    <property type="entry name" value="Neurotransmitter-gated ion-channel ligand-binding domain"/>
    <property type="match status" value="1"/>
</dbReference>
<dbReference type="PANTHER" id="PTHR18945">
    <property type="entry name" value="NEUROTRANSMITTER GATED ION CHANNEL"/>
    <property type="match status" value="1"/>
</dbReference>
<accession>A0AAE0GX16</accession>
<feature type="transmembrane region" description="Helical" evidence="2">
    <location>
        <begin position="392"/>
        <end position="411"/>
    </location>
</feature>
<dbReference type="Gene3D" id="1.20.58.390">
    <property type="entry name" value="Neurotransmitter-gated ion-channel transmembrane domain"/>
    <property type="match status" value="1"/>
</dbReference>
<dbReference type="GO" id="GO:0016020">
    <property type="term" value="C:membrane"/>
    <property type="evidence" value="ECO:0007669"/>
    <property type="project" value="UniProtKB-SubCell"/>
</dbReference>
<comment type="caution">
    <text evidence="3">The sequence shown here is derived from an EMBL/GenBank/DDBJ whole genome shotgun (WGS) entry which is preliminary data.</text>
</comment>
<dbReference type="GO" id="GO:0004888">
    <property type="term" value="F:transmembrane signaling receptor activity"/>
    <property type="evidence" value="ECO:0007669"/>
    <property type="project" value="InterPro"/>
</dbReference>
<dbReference type="AlphaFoldDB" id="A0AAE0GX16"/>
<dbReference type="GO" id="GO:0005230">
    <property type="term" value="F:extracellular ligand-gated monoatomic ion channel activity"/>
    <property type="evidence" value="ECO:0007669"/>
    <property type="project" value="InterPro"/>
</dbReference>
<keyword evidence="2" id="KW-1133">Transmembrane helix</keyword>
<dbReference type="SUPFAM" id="SSF63712">
    <property type="entry name" value="Nicotinic receptor ligand binding domain-like"/>
    <property type="match status" value="1"/>
</dbReference>
<feature type="transmembrane region" description="Helical" evidence="2">
    <location>
        <begin position="273"/>
        <end position="293"/>
    </location>
</feature>
<reference evidence="3 4" key="1">
    <citation type="journal article" date="2015" name="Genome Biol. Evol.">
        <title>Comparative Genomics of a Bacterivorous Green Alga Reveals Evolutionary Causalities and Consequences of Phago-Mixotrophic Mode of Nutrition.</title>
        <authorList>
            <person name="Burns J.A."/>
            <person name="Paasch A."/>
            <person name="Narechania A."/>
            <person name="Kim E."/>
        </authorList>
    </citation>
    <scope>NUCLEOTIDE SEQUENCE [LARGE SCALE GENOMIC DNA]</scope>
    <source>
        <strain evidence="3 4">PLY_AMNH</strain>
    </source>
</reference>
<keyword evidence="2" id="KW-0472">Membrane</keyword>
<keyword evidence="2" id="KW-0812">Transmembrane</keyword>
<feature type="transmembrane region" description="Helical" evidence="2">
    <location>
        <begin position="300"/>
        <end position="317"/>
    </location>
</feature>
<protein>
    <submittedName>
        <fullName evidence="3">Uncharacterized protein</fullName>
    </submittedName>
</protein>
<organism evidence="3 4">
    <name type="scientific">Cymbomonas tetramitiformis</name>
    <dbReference type="NCBI Taxonomy" id="36881"/>
    <lineage>
        <taxon>Eukaryota</taxon>
        <taxon>Viridiplantae</taxon>
        <taxon>Chlorophyta</taxon>
        <taxon>Pyramimonadophyceae</taxon>
        <taxon>Pyramimonadales</taxon>
        <taxon>Pyramimonadaceae</taxon>
        <taxon>Cymbomonas</taxon>
    </lineage>
</organism>
<proteinExistence type="predicted"/>
<dbReference type="InterPro" id="IPR006201">
    <property type="entry name" value="Neur_channel"/>
</dbReference>
<keyword evidence="4" id="KW-1185">Reference proteome</keyword>
<evidence type="ECO:0000313" key="4">
    <source>
        <dbReference type="Proteomes" id="UP001190700"/>
    </source>
</evidence>
<dbReference type="InterPro" id="IPR038050">
    <property type="entry name" value="Neuro_actylchol_rec"/>
</dbReference>
<evidence type="ECO:0000256" key="2">
    <source>
        <dbReference type="SAM" id="Phobius"/>
    </source>
</evidence>